<dbReference type="EMBL" id="AAOH01000004">
    <property type="protein sequence ID" value="EAR28159.1"/>
    <property type="molecule type" value="Genomic_DNA"/>
</dbReference>
<dbReference type="Proteomes" id="UP000006201">
    <property type="component" value="Unassembled WGS sequence"/>
</dbReference>
<dbReference type="OrthoDB" id="5760979at2"/>
<evidence type="ECO:0000256" key="1">
    <source>
        <dbReference type="SAM" id="SignalP"/>
    </source>
</evidence>
<feature type="chain" id="PRO_5002667285" description="Orphan protein" evidence="1">
    <location>
        <begin position="23"/>
        <end position="339"/>
    </location>
</feature>
<proteinExistence type="predicted"/>
<dbReference type="Pfam" id="PF11279">
    <property type="entry name" value="DUF3080"/>
    <property type="match status" value="1"/>
</dbReference>
<dbReference type="InterPro" id="IPR021431">
    <property type="entry name" value="DUF3080"/>
</dbReference>
<dbReference type="STRING" id="87626.PTD2_20127"/>
<gene>
    <name evidence="2" type="ORF">PTD2_20127</name>
</gene>
<organism evidence="2 3">
    <name type="scientific">Pseudoalteromonas tunicata D2</name>
    <dbReference type="NCBI Taxonomy" id="87626"/>
    <lineage>
        <taxon>Bacteria</taxon>
        <taxon>Pseudomonadati</taxon>
        <taxon>Pseudomonadota</taxon>
        <taxon>Gammaproteobacteria</taxon>
        <taxon>Alteromonadales</taxon>
        <taxon>Pseudoalteromonadaceae</taxon>
        <taxon>Pseudoalteromonas</taxon>
    </lineage>
</organism>
<evidence type="ECO:0000313" key="3">
    <source>
        <dbReference type="Proteomes" id="UP000006201"/>
    </source>
</evidence>
<accession>A4C9V1</accession>
<sequence>MKPITNVILLLLCLTGCSPSPSEDYNTYIKRLHNTLDFPAEPRNDIQAIKINLPPFATQNTNQFNILELAKINQCHLSQLIAQHNNQLGKTALPSLQLKYQIEFLKHSESCQNQLQDQEKIVNILAKVSLQKRQTIYAQFKHFLLTEAETKSLFTLSSQELINEEAAGLSDTLSALAILKEWDQALKLADVEHTNTDDLMLALTLLKQTQFSAKLILSMQKQIALNQQLTASLSNIDLAQFCPLGKSNPKVAIFSNIFTRFYLQNLQGYQAQLIGQFQQLKPYLSLLWHDENGHLIAAELSHIIGNSEITNLQSQLSLSAKKHVQWWQQFYQICKIAPK</sequence>
<keyword evidence="3" id="KW-1185">Reference proteome</keyword>
<dbReference type="RefSeq" id="WP_009839991.1">
    <property type="nucleotide sequence ID" value="NZ_CH959301.1"/>
</dbReference>
<evidence type="ECO:0000313" key="2">
    <source>
        <dbReference type="EMBL" id="EAR28159.1"/>
    </source>
</evidence>
<comment type="caution">
    <text evidence="2">The sequence shown here is derived from an EMBL/GenBank/DDBJ whole genome shotgun (WGS) entry which is preliminary data.</text>
</comment>
<dbReference type="eggNOG" id="ENOG502ZCJH">
    <property type="taxonomic scope" value="Bacteria"/>
</dbReference>
<name>A4C9V1_9GAMM</name>
<evidence type="ECO:0008006" key="4">
    <source>
        <dbReference type="Google" id="ProtNLM"/>
    </source>
</evidence>
<reference evidence="2 3" key="1">
    <citation type="submission" date="2006-02" db="EMBL/GenBank/DDBJ databases">
        <authorList>
            <person name="Moran M.A."/>
            <person name="Kjelleberg S."/>
            <person name="Egan S."/>
            <person name="Saunders N."/>
            <person name="Thomas T."/>
            <person name="Ferriera S."/>
            <person name="Johnson J."/>
            <person name="Kravitz S."/>
            <person name="Halpern A."/>
            <person name="Remington K."/>
            <person name="Beeson K."/>
            <person name="Tran B."/>
            <person name="Rogers Y.-H."/>
            <person name="Friedman R."/>
            <person name="Venter J.C."/>
        </authorList>
    </citation>
    <scope>NUCLEOTIDE SEQUENCE [LARGE SCALE GENOMIC DNA]</scope>
    <source>
        <strain evidence="2 3">D2</strain>
    </source>
</reference>
<feature type="signal peptide" evidence="1">
    <location>
        <begin position="1"/>
        <end position="22"/>
    </location>
</feature>
<keyword evidence="1" id="KW-0732">Signal</keyword>
<protein>
    <recommendedName>
        <fullName evidence="4">Orphan protein</fullName>
    </recommendedName>
</protein>
<dbReference type="AlphaFoldDB" id="A4C9V1"/>
<dbReference type="HOGENOM" id="CLU_063848_0_0_6"/>